<dbReference type="Gene3D" id="3.40.50.12780">
    <property type="entry name" value="N-terminal domain of ligase-like"/>
    <property type="match status" value="1"/>
</dbReference>
<dbReference type="InterPro" id="IPR042099">
    <property type="entry name" value="ANL_N_sf"/>
</dbReference>
<feature type="domain" description="AMP-binding enzyme C-terminal" evidence="2">
    <location>
        <begin position="425"/>
        <end position="501"/>
    </location>
</feature>
<reference evidence="3" key="1">
    <citation type="submission" date="2020-08" db="EMBL/GenBank/DDBJ databases">
        <title>Ramlibacter sp. GTP1 16S ribosomal RNA gene genome sequencing and assembly.</title>
        <authorList>
            <person name="Kang M."/>
        </authorList>
    </citation>
    <scope>NUCLEOTIDE SEQUENCE</scope>
    <source>
        <strain evidence="3">GTP1</strain>
    </source>
</reference>
<dbReference type="SUPFAM" id="SSF56801">
    <property type="entry name" value="Acetyl-CoA synthetase-like"/>
    <property type="match status" value="1"/>
</dbReference>
<dbReference type="Pfam" id="PF00501">
    <property type="entry name" value="AMP-binding"/>
    <property type="match status" value="1"/>
</dbReference>
<organism evidence="3 4">
    <name type="scientific">Ramlibacter albus</name>
    <dbReference type="NCBI Taxonomy" id="2079448"/>
    <lineage>
        <taxon>Bacteria</taxon>
        <taxon>Pseudomonadati</taxon>
        <taxon>Pseudomonadota</taxon>
        <taxon>Betaproteobacteria</taxon>
        <taxon>Burkholderiales</taxon>
        <taxon>Comamonadaceae</taxon>
        <taxon>Ramlibacter</taxon>
    </lineage>
</organism>
<dbReference type="PANTHER" id="PTHR43767:SF1">
    <property type="entry name" value="NONRIBOSOMAL PEPTIDE SYNTHASE PES1 (EUROFUNG)-RELATED"/>
    <property type="match status" value="1"/>
</dbReference>
<evidence type="ECO:0000259" key="1">
    <source>
        <dbReference type="Pfam" id="PF00501"/>
    </source>
</evidence>
<sequence>MLMLPRDLIRNCAAAYPCKAAYHCGNISRTWQEMDARSDKLAAGLQSMGVAKGDAVAILSHECVEIYEHFMACMKIGAVRVGVNWRYPPAELSHVLHDSGARVLLVQASCVHLLGPLRHELESADIRLVGYAGAHGLACDYDALVNQDVAPTLPALDADDPLLFTYTSGTTGKPKGVVITNGSVSNTIFQSIVGRGLRTDDVFYMAGQSSWMTVIMLVLGLGNGMTHVIPDGDFDVASYLLDVERFRVTAASLVPTMMRRAIQEQRANPRDTSSLRVISYGSAPATPGLIRDAYETFGCEMLQAYGMTEAGWVTHLTEADHRYALAHEPELLGSAGRVGVTYELTVRDEQGNVVPAGQRGEIWIRGQGVMKGYLNLPTQTAEVMRGDWLCTNDIGRVDSRGYLYLLDRKKFLIITGAVNVFPAMVEAVLSQHPAVADVAVFGVPHPEWGEAVVAVVQRRLEEPAAADATDLLAFCQQRLSKPECPKAFVFMPEIPKASTGKTNKLLLKQQVLAKPEQFPWVISETRWREG</sequence>
<evidence type="ECO:0000259" key="2">
    <source>
        <dbReference type="Pfam" id="PF13193"/>
    </source>
</evidence>
<dbReference type="Proteomes" id="UP000596827">
    <property type="component" value="Unassembled WGS sequence"/>
</dbReference>
<gene>
    <name evidence="3" type="ORF">H8R02_01090</name>
</gene>
<evidence type="ECO:0000313" key="3">
    <source>
        <dbReference type="EMBL" id="MBC5763029.1"/>
    </source>
</evidence>
<dbReference type="InterPro" id="IPR050237">
    <property type="entry name" value="ATP-dep_AMP-bd_enzyme"/>
</dbReference>
<evidence type="ECO:0000313" key="4">
    <source>
        <dbReference type="Proteomes" id="UP000596827"/>
    </source>
</evidence>
<accession>A0A923M567</accession>
<feature type="domain" description="AMP-dependent synthetase/ligase" evidence="1">
    <location>
        <begin position="11"/>
        <end position="374"/>
    </location>
</feature>
<dbReference type="GO" id="GO:0016878">
    <property type="term" value="F:acid-thiol ligase activity"/>
    <property type="evidence" value="ECO:0007669"/>
    <property type="project" value="UniProtKB-ARBA"/>
</dbReference>
<name>A0A923M567_9BURK</name>
<keyword evidence="4" id="KW-1185">Reference proteome</keyword>
<dbReference type="AlphaFoldDB" id="A0A923M567"/>
<protein>
    <submittedName>
        <fullName evidence="3">AMP-binding protein</fullName>
    </submittedName>
</protein>
<dbReference type="InterPro" id="IPR025110">
    <property type="entry name" value="AMP-bd_C"/>
</dbReference>
<comment type="caution">
    <text evidence="3">The sequence shown here is derived from an EMBL/GenBank/DDBJ whole genome shotgun (WGS) entry which is preliminary data.</text>
</comment>
<dbReference type="InterPro" id="IPR020845">
    <property type="entry name" value="AMP-binding_CS"/>
</dbReference>
<dbReference type="InterPro" id="IPR045851">
    <property type="entry name" value="AMP-bd_C_sf"/>
</dbReference>
<dbReference type="Gene3D" id="3.30.300.30">
    <property type="match status" value="1"/>
</dbReference>
<dbReference type="PANTHER" id="PTHR43767">
    <property type="entry name" value="LONG-CHAIN-FATTY-ACID--COA LIGASE"/>
    <property type="match status" value="1"/>
</dbReference>
<dbReference type="InterPro" id="IPR000873">
    <property type="entry name" value="AMP-dep_synth/lig_dom"/>
</dbReference>
<proteinExistence type="predicted"/>
<dbReference type="RefSeq" id="WP_187079499.1">
    <property type="nucleotide sequence ID" value="NZ_JACORU010000001.1"/>
</dbReference>
<dbReference type="EMBL" id="JACORU010000001">
    <property type="protein sequence ID" value="MBC5763029.1"/>
    <property type="molecule type" value="Genomic_DNA"/>
</dbReference>
<dbReference type="PROSITE" id="PS00455">
    <property type="entry name" value="AMP_BINDING"/>
    <property type="match status" value="1"/>
</dbReference>
<dbReference type="Pfam" id="PF13193">
    <property type="entry name" value="AMP-binding_C"/>
    <property type="match status" value="1"/>
</dbReference>